<dbReference type="Proteomes" id="UP001296104">
    <property type="component" value="Unassembled WGS sequence"/>
</dbReference>
<evidence type="ECO:0000313" key="3">
    <source>
        <dbReference type="Proteomes" id="UP001296104"/>
    </source>
</evidence>
<comment type="caution">
    <text evidence="2">The sequence shown here is derived from an EMBL/GenBank/DDBJ whole genome shotgun (WGS) entry which is preliminary data.</text>
</comment>
<feature type="compositionally biased region" description="Acidic residues" evidence="1">
    <location>
        <begin position="222"/>
        <end position="241"/>
    </location>
</feature>
<accession>A0AAI8Z2X3</accession>
<keyword evidence="3" id="KW-1185">Reference proteome</keyword>
<gene>
    <name evidence="2" type="ORF">LECACI_7A006617</name>
</gene>
<feature type="region of interest" description="Disordered" evidence="1">
    <location>
        <begin position="1"/>
        <end position="36"/>
    </location>
</feature>
<evidence type="ECO:0000313" key="2">
    <source>
        <dbReference type="EMBL" id="CAK4031459.1"/>
    </source>
</evidence>
<name>A0AAI8Z2X3_9PEZI</name>
<feature type="compositionally biased region" description="Acidic residues" evidence="1">
    <location>
        <begin position="162"/>
        <end position="177"/>
    </location>
</feature>
<reference evidence="2" key="1">
    <citation type="submission" date="2023-11" db="EMBL/GenBank/DDBJ databases">
        <authorList>
            <person name="Alioto T."/>
            <person name="Alioto T."/>
            <person name="Gomez Garrido J."/>
        </authorList>
    </citation>
    <scope>NUCLEOTIDE SEQUENCE</scope>
</reference>
<feature type="region of interest" description="Disordered" evidence="1">
    <location>
        <begin position="144"/>
        <end position="246"/>
    </location>
</feature>
<feature type="region of interest" description="Disordered" evidence="1">
    <location>
        <begin position="80"/>
        <end position="108"/>
    </location>
</feature>
<feature type="compositionally biased region" description="Polar residues" evidence="1">
    <location>
        <begin position="1"/>
        <end position="13"/>
    </location>
</feature>
<organism evidence="2 3">
    <name type="scientific">Lecanosticta acicola</name>
    <dbReference type="NCBI Taxonomy" id="111012"/>
    <lineage>
        <taxon>Eukaryota</taxon>
        <taxon>Fungi</taxon>
        <taxon>Dikarya</taxon>
        <taxon>Ascomycota</taxon>
        <taxon>Pezizomycotina</taxon>
        <taxon>Dothideomycetes</taxon>
        <taxon>Dothideomycetidae</taxon>
        <taxon>Mycosphaerellales</taxon>
        <taxon>Mycosphaerellaceae</taxon>
        <taxon>Lecanosticta</taxon>
    </lineage>
</organism>
<protein>
    <submittedName>
        <fullName evidence="2">Uncharacterized protein</fullName>
    </submittedName>
</protein>
<proteinExistence type="predicted"/>
<dbReference type="AlphaFoldDB" id="A0AAI8Z2X3"/>
<feature type="compositionally biased region" description="Basic and acidic residues" evidence="1">
    <location>
        <begin position="21"/>
        <end position="36"/>
    </location>
</feature>
<dbReference type="EMBL" id="CAVMBE010000048">
    <property type="protein sequence ID" value="CAK4031459.1"/>
    <property type="molecule type" value="Genomic_DNA"/>
</dbReference>
<sequence>MLPCKTNRSSLANDTPMMRQRSHEVIPEDANDKNPDEDLIATLNLFPQNERLIAQTLANRKLGEPSEDWTPQRHEKYKQLLSKEPFRESADATPIKADQTADQQDPSISVFDGEDKAIIGFRNNFNFQCVISCLQRKKLDNGRRGLKKRNNNQQKVLGDEKTTEDDEGDTDKGDDEDVLQRDSQVPNGHPQQDDIENGSGDIQVWGNGDDGPQEGGNREGGDAMDNEDTLDDEDTMDDEDRDVAPIPPQLVVDTPINLTGPEELLFDQVKGKGRTLFAQRQLQRILESIRDDFPGSFNLVGSLAVHSMAQDISRKYYDELKELTLNMFEYFRNVAAFNRSHD</sequence>
<evidence type="ECO:0000256" key="1">
    <source>
        <dbReference type="SAM" id="MobiDB-lite"/>
    </source>
</evidence>
<feature type="compositionally biased region" description="Polar residues" evidence="1">
    <location>
        <begin position="181"/>
        <end position="190"/>
    </location>
</feature>